<evidence type="ECO:0000256" key="1">
    <source>
        <dbReference type="SAM" id="MobiDB-lite"/>
    </source>
</evidence>
<comment type="caution">
    <text evidence="2">The sequence shown here is derived from an EMBL/GenBank/DDBJ whole genome shotgun (WGS) entry which is preliminary data.</text>
</comment>
<evidence type="ECO:0000313" key="2">
    <source>
        <dbReference type="EMBL" id="KAH1045930.1"/>
    </source>
</evidence>
<keyword evidence="3" id="KW-1185">Reference proteome</keyword>
<name>A0A9D3UJ88_9ROSI</name>
<proteinExistence type="predicted"/>
<protein>
    <submittedName>
        <fullName evidence="2">Uncharacterized protein</fullName>
    </submittedName>
</protein>
<dbReference type="AlphaFoldDB" id="A0A9D3UJ88"/>
<accession>A0A9D3UJ88</accession>
<dbReference type="Proteomes" id="UP000828251">
    <property type="component" value="Unassembled WGS sequence"/>
</dbReference>
<gene>
    <name evidence="2" type="ORF">J1N35_036714</name>
</gene>
<feature type="region of interest" description="Disordered" evidence="1">
    <location>
        <begin position="46"/>
        <end position="82"/>
    </location>
</feature>
<dbReference type="EMBL" id="JAIQCV010000011">
    <property type="protein sequence ID" value="KAH1045930.1"/>
    <property type="molecule type" value="Genomic_DNA"/>
</dbReference>
<evidence type="ECO:0000313" key="3">
    <source>
        <dbReference type="Proteomes" id="UP000828251"/>
    </source>
</evidence>
<sequence>MGPYVTCLARHFGLFNTTAQSSSLTLIGQMSPQGIQSMLHMRMIERRRRTDPPQFYLAQSTGQEDPEDITDDVPPSHKEPPS</sequence>
<organism evidence="2 3">
    <name type="scientific">Gossypium stocksii</name>
    <dbReference type="NCBI Taxonomy" id="47602"/>
    <lineage>
        <taxon>Eukaryota</taxon>
        <taxon>Viridiplantae</taxon>
        <taxon>Streptophyta</taxon>
        <taxon>Embryophyta</taxon>
        <taxon>Tracheophyta</taxon>
        <taxon>Spermatophyta</taxon>
        <taxon>Magnoliopsida</taxon>
        <taxon>eudicotyledons</taxon>
        <taxon>Gunneridae</taxon>
        <taxon>Pentapetalae</taxon>
        <taxon>rosids</taxon>
        <taxon>malvids</taxon>
        <taxon>Malvales</taxon>
        <taxon>Malvaceae</taxon>
        <taxon>Malvoideae</taxon>
        <taxon>Gossypium</taxon>
    </lineage>
</organism>
<dbReference type="OrthoDB" id="10480583at2759"/>
<reference evidence="2 3" key="1">
    <citation type="journal article" date="2021" name="Plant Biotechnol. J.">
        <title>Multi-omics assisted identification of the key and species-specific regulatory components of drought-tolerant mechanisms in Gossypium stocksii.</title>
        <authorList>
            <person name="Yu D."/>
            <person name="Ke L."/>
            <person name="Zhang D."/>
            <person name="Wu Y."/>
            <person name="Sun Y."/>
            <person name="Mei J."/>
            <person name="Sun J."/>
            <person name="Sun Y."/>
        </authorList>
    </citation>
    <scope>NUCLEOTIDE SEQUENCE [LARGE SCALE GENOMIC DNA]</scope>
    <source>
        <strain evidence="3">cv. E1</strain>
        <tissue evidence="2">Leaf</tissue>
    </source>
</reference>